<dbReference type="InterPro" id="IPR036397">
    <property type="entry name" value="RNaseH_sf"/>
</dbReference>
<evidence type="ECO:0000256" key="3">
    <source>
        <dbReference type="ARBA" id="ARBA00022801"/>
    </source>
</evidence>
<dbReference type="GO" id="GO:0000175">
    <property type="term" value="F:3'-5'-RNA exonuclease activity"/>
    <property type="evidence" value="ECO:0007669"/>
    <property type="project" value="InterPro"/>
</dbReference>
<dbReference type="InterPro" id="IPR013520">
    <property type="entry name" value="Ribonucl_H"/>
</dbReference>
<evidence type="ECO:0000313" key="7">
    <source>
        <dbReference type="WBParaSite" id="TMUE_2000008061.1"/>
    </source>
</evidence>
<evidence type="ECO:0000313" key="6">
    <source>
        <dbReference type="Proteomes" id="UP000046395"/>
    </source>
</evidence>
<name>A0A5S6QL39_TRIMR</name>
<dbReference type="Gene3D" id="3.30.420.10">
    <property type="entry name" value="Ribonuclease H-like superfamily/Ribonuclease H"/>
    <property type="match status" value="1"/>
</dbReference>
<dbReference type="NCBIfam" id="NF003765">
    <property type="entry name" value="PRK05359.1"/>
    <property type="match status" value="1"/>
</dbReference>
<evidence type="ECO:0000259" key="5">
    <source>
        <dbReference type="SMART" id="SM00479"/>
    </source>
</evidence>
<evidence type="ECO:0000256" key="2">
    <source>
        <dbReference type="ARBA" id="ARBA00022722"/>
    </source>
</evidence>
<comment type="similarity">
    <text evidence="1">Belongs to the oligoribonuclease family.</text>
</comment>
<accession>A0A5S6QL39</accession>
<dbReference type="InterPro" id="IPR022894">
    <property type="entry name" value="Oligoribonuclease"/>
</dbReference>
<keyword evidence="6" id="KW-1185">Reference proteome</keyword>
<dbReference type="Proteomes" id="UP000046395">
    <property type="component" value="Unassembled WGS sequence"/>
</dbReference>
<sequence length="200" mass="23047">MSNSIVASAARPRQTQQEIDARSLRLIWIDCEMSGLDVNTKHLLEVACMVTEGDSSLQIVAKAPDLIIHQPEEVLNEMDEWSMVQHAKSGLTDEVRKSSLTLEQAEEQLYQFLKLYTPEGKCPLAGNTCGRDRVFLEKYMPKLANHLHYRNVDVSSFKEMYRRICPHVLQSLPLKTRGHRALEDIEASRKEMLHYIRHLF</sequence>
<dbReference type="Pfam" id="PF00929">
    <property type="entry name" value="RNase_T"/>
    <property type="match status" value="1"/>
</dbReference>
<keyword evidence="3" id="KW-0378">Hydrolase</keyword>
<dbReference type="GO" id="GO:0003676">
    <property type="term" value="F:nucleic acid binding"/>
    <property type="evidence" value="ECO:0007669"/>
    <property type="project" value="InterPro"/>
</dbReference>
<keyword evidence="2" id="KW-0540">Nuclease</keyword>
<dbReference type="WBParaSite" id="TMUE_2000008061.1">
    <property type="protein sequence ID" value="TMUE_2000008061.1"/>
    <property type="gene ID" value="WBGene00290755"/>
</dbReference>
<dbReference type="SUPFAM" id="SSF53098">
    <property type="entry name" value="Ribonuclease H-like"/>
    <property type="match status" value="1"/>
</dbReference>
<feature type="domain" description="Exonuclease" evidence="5">
    <location>
        <begin position="25"/>
        <end position="200"/>
    </location>
</feature>
<dbReference type="InterPro" id="IPR012337">
    <property type="entry name" value="RNaseH-like_sf"/>
</dbReference>
<organism evidence="6 7">
    <name type="scientific">Trichuris muris</name>
    <name type="common">Mouse whipworm</name>
    <dbReference type="NCBI Taxonomy" id="70415"/>
    <lineage>
        <taxon>Eukaryota</taxon>
        <taxon>Metazoa</taxon>
        <taxon>Ecdysozoa</taxon>
        <taxon>Nematoda</taxon>
        <taxon>Enoplea</taxon>
        <taxon>Dorylaimia</taxon>
        <taxon>Trichinellida</taxon>
        <taxon>Trichuridae</taxon>
        <taxon>Trichuris</taxon>
    </lineage>
</organism>
<evidence type="ECO:0000256" key="1">
    <source>
        <dbReference type="ARBA" id="ARBA00009921"/>
    </source>
</evidence>
<dbReference type="SMART" id="SM00479">
    <property type="entry name" value="EXOIII"/>
    <property type="match status" value="1"/>
</dbReference>
<dbReference type="AlphaFoldDB" id="A0A5S6QL39"/>
<protein>
    <submittedName>
        <fullName evidence="7">Exonuclease domain-containing protein</fullName>
    </submittedName>
</protein>
<proteinExistence type="inferred from homology"/>
<keyword evidence="4" id="KW-0269">Exonuclease</keyword>
<dbReference type="STRING" id="70415.A0A5S6QL39"/>
<evidence type="ECO:0000256" key="4">
    <source>
        <dbReference type="ARBA" id="ARBA00022839"/>
    </source>
</evidence>
<reference evidence="7" key="1">
    <citation type="submission" date="2019-12" db="UniProtKB">
        <authorList>
            <consortium name="WormBaseParasite"/>
        </authorList>
    </citation>
    <scope>IDENTIFICATION</scope>
</reference>
<dbReference type="PANTHER" id="PTHR11046:SF0">
    <property type="entry name" value="OLIGORIBONUCLEASE, MITOCHONDRIAL"/>
    <property type="match status" value="1"/>
</dbReference>
<dbReference type="PANTHER" id="PTHR11046">
    <property type="entry name" value="OLIGORIBONUCLEASE, MITOCHONDRIAL"/>
    <property type="match status" value="1"/>
</dbReference>
<dbReference type="CDD" id="cd06135">
    <property type="entry name" value="Orn"/>
    <property type="match status" value="1"/>
</dbReference>